<accession>A0A286IA38</accession>
<gene>
    <name evidence="2" type="ORF">SAMN05877838_1817</name>
</gene>
<keyword evidence="1" id="KW-0472">Membrane</keyword>
<reference evidence="3" key="1">
    <citation type="submission" date="2017-08" db="EMBL/GenBank/DDBJ databases">
        <authorList>
            <person name="Varghese N."/>
            <person name="Submissions S."/>
        </authorList>
    </citation>
    <scope>NUCLEOTIDE SEQUENCE [LARGE SCALE GENOMIC DNA]</scope>
    <source>
        <strain evidence="3">KCTC 23107</strain>
    </source>
</reference>
<dbReference type="AlphaFoldDB" id="A0A286IA38"/>
<keyword evidence="1" id="KW-1133">Transmembrane helix</keyword>
<dbReference type="EMBL" id="OCPC01000002">
    <property type="protein sequence ID" value="SOE16931.1"/>
    <property type="molecule type" value="Genomic_DNA"/>
</dbReference>
<feature type="transmembrane region" description="Helical" evidence="1">
    <location>
        <begin position="58"/>
        <end position="75"/>
    </location>
</feature>
<sequence length="80" mass="8857">MKDDDRVREAKRTLDRISEEGGLSASPVMKSAANSIRDHFTAKDADRNDRVEVWGTRIARGLAVVAFAGLVLWMVRQVSG</sequence>
<proteinExistence type="predicted"/>
<dbReference type="RefSeq" id="WP_097107088.1">
    <property type="nucleotide sequence ID" value="NZ_OCPC01000002.1"/>
</dbReference>
<dbReference type="Proteomes" id="UP000219465">
    <property type="component" value="Unassembled WGS sequence"/>
</dbReference>
<evidence type="ECO:0000313" key="3">
    <source>
        <dbReference type="Proteomes" id="UP000219465"/>
    </source>
</evidence>
<organism evidence="2 3">
    <name type="scientific">Hoeflea halophila</name>
    <dbReference type="NCBI Taxonomy" id="714899"/>
    <lineage>
        <taxon>Bacteria</taxon>
        <taxon>Pseudomonadati</taxon>
        <taxon>Pseudomonadota</taxon>
        <taxon>Alphaproteobacteria</taxon>
        <taxon>Hyphomicrobiales</taxon>
        <taxon>Rhizobiaceae</taxon>
        <taxon>Hoeflea</taxon>
    </lineage>
</organism>
<keyword evidence="1" id="KW-0812">Transmembrane</keyword>
<evidence type="ECO:0000313" key="2">
    <source>
        <dbReference type="EMBL" id="SOE16931.1"/>
    </source>
</evidence>
<evidence type="ECO:0000256" key="1">
    <source>
        <dbReference type="SAM" id="Phobius"/>
    </source>
</evidence>
<keyword evidence="3" id="KW-1185">Reference proteome</keyword>
<dbReference type="OrthoDB" id="8449218at2"/>
<name>A0A286IA38_9HYPH</name>
<protein>
    <submittedName>
        <fullName evidence="2">Uncharacterized protein</fullName>
    </submittedName>
</protein>